<dbReference type="InterPro" id="IPR050238">
    <property type="entry name" value="DNA_Rep/Repair_Clamp_Loader"/>
</dbReference>
<proteinExistence type="predicted"/>
<reference evidence="1" key="1">
    <citation type="journal article" date="2021" name="PeerJ">
        <title>Extensive microbial diversity within the chicken gut microbiome revealed by metagenomics and culture.</title>
        <authorList>
            <person name="Gilroy R."/>
            <person name="Ravi A."/>
            <person name="Getino M."/>
            <person name="Pursley I."/>
            <person name="Horton D.L."/>
            <person name="Alikhan N.F."/>
            <person name="Baker D."/>
            <person name="Gharbi K."/>
            <person name="Hall N."/>
            <person name="Watson M."/>
            <person name="Adriaenssens E.M."/>
            <person name="Foster-Nyarko E."/>
            <person name="Jarju S."/>
            <person name="Secka A."/>
            <person name="Antonio M."/>
            <person name="Oren A."/>
            <person name="Chaudhuri R.R."/>
            <person name="La Ragione R."/>
            <person name="Hildebrand F."/>
            <person name="Pallen M.J."/>
        </authorList>
    </citation>
    <scope>NUCLEOTIDE SEQUENCE</scope>
    <source>
        <strain evidence="1">14975</strain>
    </source>
</reference>
<sequence>MAFVCEQARKLLHHAIASDRLPHALLFAGPPEAGTHRLALDLAATLNGARADSLETLMHPMCRVLRPGSKSRRILIEEVRAVEPFLALRAEEGETKLVIILEADRMGEEAANAFLKTLEEPPPQTLIILITALPDHLLRTILSRCVRIDLRDPSGEIRLCEAQQRFLPALQAALPLIGSDVAALALRADLQKLLTERRDLITKRLTSELKAEAKSIAEGTDVHDWEARQKDATTALIETEYLSERSRILELLSLCLGQAVMLASHAPDVKPLVPEIAALASALPVQDLLRRMRAVDELRTDLNFNINEALALDARLLDIIGKSPI</sequence>
<dbReference type="Proteomes" id="UP000823964">
    <property type="component" value="Unassembled WGS sequence"/>
</dbReference>
<dbReference type="EMBL" id="DXFQ01000051">
    <property type="protein sequence ID" value="HIX19563.1"/>
    <property type="molecule type" value="Genomic_DNA"/>
</dbReference>
<reference evidence="1" key="2">
    <citation type="submission" date="2021-04" db="EMBL/GenBank/DDBJ databases">
        <authorList>
            <person name="Gilroy R."/>
        </authorList>
    </citation>
    <scope>NUCLEOTIDE SEQUENCE</scope>
    <source>
        <strain evidence="1">14975</strain>
    </source>
</reference>
<gene>
    <name evidence="1" type="ORF">H9862_03045</name>
</gene>
<comment type="caution">
    <text evidence="1">The sequence shown here is derived from an EMBL/GenBank/DDBJ whole genome shotgun (WGS) entry which is preliminary data.</text>
</comment>
<dbReference type="PANTHER" id="PTHR11669:SF8">
    <property type="entry name" value="DNA POLYMERASE III SUBUNIT DELTA"/>
    <property type="match status" value="1"/>
</dbReference>
<protein>
    <recommendedName>
        <fullName evidence="3">DNA polymerase III subunit delta</fullName>
    </recommendedName>
</protein>
<dbReference type="Gene3D" id="3.40.50.300">
    <property type="entry name" value="P-loop containing nucleotide triphosphate hydrolases"/>
    <property type="match status" value="1"/>
</dbReference>
<dbReference type="Pfam" id="PF13177">
    <property type="entry name" value="DNA_pol3_delta2"/>
    <property type="match status" value="1"/>
</dbReference>
<organism evidence="1 2">
    <name type="scientific">Candidatus Akkermansia intestinigallinarum</name>
    <dbReference type="NCBI Taxonomy" id="2838431"/>
    <lineage>
        <taxon>Bacteria</taxon>
        <taxon>Pseudomonadati</taxon>
        <taxon>Verrucomicrobiota</taxon>
        <taxon>Verrucomicrobiia</taxon>
        <taxon>Verrucomicrobiales</taxon>
        <taxon>Akkermansiaceae</taxon>
        <taxon>Akkermansia</taxon>
    </lineage>
</organism>
<dbReference type="GO" id="GO:0006261">
    <property type="term" value="P:DNA-templated DNA replication"/>
    <property type="evidence" value="ECO:0007669"/>
    <property type="project" value="TreeGrafter"/>
</dbReference>
<dbReference type="PANTHER" id="PTHR11669">
    <property type="entry name" value="REPLICATION FACTOR C / DNA POLYMERASE III GAMMA-TAU SUBUNIT"/>
    <property type="match status" value="1"/>
</dbReference>
<evidence type="ECO:0000313" key="1">
    <source>
        <dbReference type="EMBL" id="HIX19563.1"/>
    </source>
</evidence>
<name>A0A9D1VAD9_9BACT</name>
<evidence type="ECO:0008006" key="3">
    <source>
        <dbReference type="Google" id="ProtNLM"/>
    </source>
</evidence>
<dbReference type="InterPro" id="IPR027417">
    <property type="entry name" value="P-loop_NTPase"/>
</dbReference>
<accession>A0A9D1VAD9</accession>
<evidence type="ECO:0000313" key="2">
    <source>
        <dbReference type="Proteomes" id="UP000823964"/>
    </source>
</evidence>
<dbReference type="SUPFAM" id="SSF52540">
    <property type="entry name" value="P-loop containing nucleoside triphosphate hydrolases"/>
    <property type="match status" value="1"/>
</dbReference>
<dbReference type="AlphaFoldDB" id="A0A9D1VAD9"/>